<organism evidence="1 2">
    <name type="scientific">Liparis tanakae</name>
    <name type="common">Tanaka's snailfish</name>
    <dbReference type="NCBI Taxonomy" id="230148"/>
    <lineage>
        <taxon>Eukaryota</taxon>
        <taxon>Metazoa</taxon>
        <taxon>Chordata</taxon>
        <taxon>Craniata</taxon>
        <taxon>Vertebrata</taxon>
        <taxon>Euteleostomi</taxon>
        <taxon>Actinopterygii</taxon>
        <taxon>Neopterygii</taxon>
        <taxon>Teleostei</taxon>
        <taxon>Neoteleostei</taxon>
        <taxon>Acanthomorphata</taxon>
        <taxon>Eupercaria</taxon>
        <taxon>Perciformes</taxon>
        <taxon>Cottioidei</taxon>
        <taxon>Cottales</taxon>
        <taxon>Liparidae</taxon>
        <taxon>Liparis</taxon>
    </lineage>
</organism>
<gene>
    <name evidence="1" type="ORF">EYF80_033873</name>
</gene>
<evidence type="ECO:0000313" key="1">
    <source>
        <dbReference type="EMBL" id="TNN55874.1"/>
    </source>
</evidence>
<dbReference type="AlphaFoldDB" id="A0A4Z2GTE9"/>
<proteinExistence type="predicted"/>
<reference evidence="1 2" key="1">
    <citation type="submission" date="2019-03" db="EMBL/GenBank/DDBJ databases">
        <title>First draft genome of Liparis tanakae, snailfish: a comprehensive survey of snailfish specific genes.</title>
        <authorList>
            <person name="Kim W."/>
            <person name="Song I."/>
            <person name="Jeong J.-H."/>
            <person name="Kim D."/>
            <person name="Kim S."/>
            <person name="Ryu S."/>
            <person name="Song J.Y."/>
            <person name="Lee S.K."/>
        </authorList>
    </citation>
    <scope>NUCLEOTIDE SEQUENCE [LARGE SCALE GENOMIC DNA]</scope>
    <source>
        <tissue evidence="1">Muscle</tissue>
    </source>
</reference>
<comment type="caution">
    <text evidence="1">The sequence shown here is derived from an EMBL/GenBank/DDBJ whole genome shotgun (WGS) entry which is preliminary data.</text>
</comment>
<keyword evidence="2" id="KW-1185">Reference proteome</keyword>
<dbReference type="Proteomes" id="UP000314294">
    <property type="component" value="Unassembled WGS sequence"/>
</dbReference>
<protein>
    <submittedName>
        <fullName evidence="1">Uncharacterized protein</fullName>
    </submittedName>
</protein>
<evidence type="ECO:0000313" key="2">
    <source>
        <dbReference type="Proteomes" id="UP000314294"/>
    </source>
</evidence>
<dbReference type="EMBL" id="SRLO01000443">
    <property type="protein sequence ID" value="TNN55874.1"/>
    <property type="molecule type" value="Genomic_DNA"/>
</dbReference>
<sequence>MTYRFNRNVRGGVGLFLDDVMEADSQTNRELQYGKQSAATGPTMHLCSAPQKPSERLVFRERRMEKCECNAGRSFSVTHSCEVKRRCSVERAQNIRFILEVSSADSGRHL</sequence>
<accession>A0A4Z2GTE9</accession>
<name>A0A4Z2GTE9_9TELE</name>